<evidence type="ECO:0000313" key="2">
    <source>
        <dbReference type="Proteomes" id="UP001212170"/>
    </source>
</evidence>
<organism evidence="1 2">
    <name type="scientific">Flavobacterium azizsancarii</name>
    <dbReference type="NCBI Taxonomy" id="2961580"/>
    <lineage>
        <taxon>Bacteria</taxon>
        <taxon>Pseudomonadati</taxon>
        <taxon>Bacteroidota</taxon>
        <taxon>Flavobacteriia</taxon>
        <taxon>Flavobacteriales</taxon>
        <taxon>Flavobacteriaceae</taxon>
        <taxon>Flavobacterium</taxon>
    </lineage>
</organism>
<sequence>MEVIENLIEKRKDVLKQLEAIDTVLKLYGYVGTDYKFNNTEATTQTSNVFPSKGTREKQVLWIFENKISRACKLKELQTVYNELRGKDDINIDNTARKLKKDSKLIFVQYNSKKLLSFWGLPTWLEGDDFKEEHKPEADGLPDLVTSIVMIGEEKK</sequence>
<name>A0ABT4W9N5_9FLAO</name>
<proteinExistence type="predicted"/>
<comment type="caution">
    <text evidence="1">The sequence shown here is derived from an EMBL/GenBank/DDBJ whole genome shotgun (WGS) entry which is preliminary data.</text>
</comment>
<protein>
    <submittedName>
        <fullName evidence="1">Uncharacterized protein</fullName>
    </submittedName>
</protein>
<gene>
    <name evidence="1" type="ORF">NJT12_04910</name>
</gene>
<dbReference type="EMBL" id="JAMZNK010000005">
    <property type="protein sequence ID" value="MDA6068957.1"/>
    <property type="molecule type" value="Genomic_DNA"/>
</dbReference>
<reference evidence="1 2" key="1">
    <citation type="journal article" date="2023" name="Chemosphere">
        <title>Whole genome analysis of Flavobacterium aziz-sancarii sp. nov., isolated from Ardley Island (Antarctica), revealed a rich resistome and bioremediation potential.</title>
        <authorList>
            <person name="Otur C."/>
            <person name="Okay S."/>
            <person name="Kurt-Kizildogan A."/>
        </authorList>
    </citation>
    <scope>NUCLEOTIDE SEQUENCE [LARGE SCALE GENOMIC DNA]</scope>
    <source>
        <strain evidence="1 2">AC</strain>
    </source>
</reference>
<accession>A0ABT4W9N5</accession>
<dbReference type="Proteomes" id="UP001212170">
    <property type="component" value="Unassembled WGS sequence"/>
</dbReference>
<keyword evidence="2" id="KW-1185">Reference proteome</keyword>
<dbReference type="RefSeq" id="WP_271334791.1">
    <property type="nucleotide sequence ID" value="NZ_JAMZNK010000005.1"/>
</dbReference>
<evidence type="ECO:0000313" key="1">
    <source>
        <dbReference type="EMBL" id="MDA6068957.1"/>
    </source>
</evidence>